<gene>
    <name evidence="2" type="primary">paaK_12</name>
    <name evidence="2" type="ORF">SDC9_186338</name>
</gene>
<dbReference type="InterPro" id="IPR045851">
    <property type="entry name" value="AMP-bd_C_sf"/>
</dbReference>
<sequence>MEKITGRSDDMMIIRGVNVFPSQIESELLKFAEVEPHYMIYIDRINNLDMMEVDVEMTEEFFSDEVRKIEDLERKLRSRVESSIGINVKIRLVEPRSIPRSEGKAKRVEDRRKI</sequence>
<name>A0A645HTV7_9ZZZZ</name>
<dbReference type="Pfam" id="PF14535">
    <property type="entry name" value="AMP-binding_C_2"/>
    <property type="match status" value="1"/>
</dbReference>
<keyword evidence="2" id="KW-0436">Ligase</keyword>
<organism evidence="2">
    <name type="scientific">bioreactor metagenome</name>
    <dbReference type="NCBI Taxonomy" id="1076179"/>
    <lineage>
        <taxon>unclassified sequences</taxon>
        <taxon>metagenomes</taxon>
        <taxon>ecological metagenomes</taxon>
    </lineage>
</organism>
<dbReference type="Gene3D" id="3.30.300.30">
    <property type="match status" value="1"/>
</dbReference>
<dbReference type="GO" id="GO:0047475">
    <property type="term" value="F:phenylacetate-CoA ligase activity"/>
    <property type="evidence" value="ECO:0007669"/>
    <property type="project" value="UniProtKB-EC"/>
</dbReference>
<dbReference type="InterPro" id="IPR051414">
    <property type="entry name" value="Adenylate-forming_Reductase"/>
</dbReference>
<accession>A0A645HTV7</accession>
<dbReference type="EC" id="6.2.1.30" evidence="2"/>
<dbReference type="PANTHER" id="PTHR43439:SF1">
    <property type="entry name" value="PHENYLACETATE-COENZYME A LIGASE"/>
    <property type="match status" value="1"/>
</dbReference>
<feature type="domain" description="AMP-dependent ligase C-terminal" evidence="1">
    <location>
        <begin position="16"/>
        <end position="112"/>
    </location>
</feature>
<evidence type="ECO:0000313" key="2">
    <source>
        <dbReference type="EMBL" id="MPN38813.1"/>
    </source>
</evidence>
<proteinExistence type="predicted"/>
<dbReference type="AlphaFoldDB" id="A0A645HTV7"/>
<protein>
    <submittedName>
        <fullName evidence="2">Phenylacetate-coenzyme A ligase</fullName>
        <ecNumber evidence="2">6.2.1.30</ecNumber>
    </submittedName>
</protein>
<reference evidence="2" key="1">
    <citation type="submission" date="2019-08" db="EMBL/GenBank/DDBJ databases">
        <authorList>
            <person name="Kucharzyk K."/>
            <person name="Murdoch R.W."/>
            <person name="Higgins S."/>
            <person name="Loffler F."/>
        </authorList>
    </citation>
    <scope>NUCLEOTIDE SEQUENCE</scope>
</reference>
<dbReference type="SUPFAM" id="SSF56801">
    <property type="entry name" value="Acetyl-CoA synthetase-like"/>
    <property type="match status" value="1"/>
</dbReference>
<dbReference type="InterPro" id="IPR028154">
    <property type="entry name" value="AMP-dep_Lig_C"/>
</dbReference>
<dbReference type="PANTHER" id="PTHR43439">
    <property type="entry name" value="PHENYLACETATE-COENZYME A LIGASE"/>
    <property type="match status" value="1"/>
</dbReference>
<dbReference type="EMBL" id="VSSQ01094261">
    <property type="protein sequence ID" value="MPN38813.1"/>
    <property type="molecule type" value="Genomic_DNA"/>
</dbReference>
<comment type="caution">
    <text evidence="2">The sequence shown here is derived from an EMBL/GenBank/DDBJ whole genome shotgun (WGS) entry which is preliminary data.</text>
</comment>
<evidence type="ECO:0000259" key="1">
    <source>
        <dbReference type="Pfam" id="PF14535"/>
    </source>
</evidence>
<dbReference type="FunFam" id="3.30.300.30:FF:000019">
    <property type="entry name" value="Phenylacetate-coenzyme A ligase"/>
    <property type="match status" value="1"/>
</dbReference>